<evidence type="ECO:0000313" key="9">
    <source>
        <dbReference type="Proteomes" id="UP001152799"/>
    </source>
</evidence>
<proteinExistence type="predicted"/>
<dbReference type="Pfam" id="PF01805">
    <property type="entry name" value="Surp"/>
    <property type="match status" value="1"/>
</dbReference>
<feature type="compositionally biased region" description="Basic and acidic residues" evidence="6">
    <location>
        <begin position="102"/>
        <end position="139"/>
    </location>
</feature>
<evidence type="ECO:0000256" key="3">
    <source>
        <dbReference type="ARBA" id="ARBA00023187"/>
    </source>
</evidence>
<dbReference type="PANTHER" id="PTHR23340">
    <property type="entry name" value="ARGININE/SERINE RICH SPLICING FACTOR SF4/14"/>
    <property type="match status" value="1"/>
</dbReference>
<feature type="region of interest" description="Disordered" evidence="6">
    <location>
        <begin position="1"/>
        <end position="23"/>
    </location>
</feature>
<dbReference type="GO" id="GO:0008380">
    <property type="term" value="P:RNA splicing"/>
    <property type="evidence" value="ECO:0007669"/>
    <property type="project" value="UniProtKB-KW"/>
</dbReference>
<dbReference type="InterPro" id="IPR000061">
    <property type="entry name" value="Surp"/>
</dbReference>
<feature type="compositionally biased region" description="Polar residues" evidence="6">
    <location>
        <begin position="84"/>
        <end position="93"/>
    </location>
</feature>
<dbReference type="Proteomes" id="UP001152799">
    <property type="component" value="Chromosome 8"/>
</dbReference>
<protein>
    <recommendedName>
        <fullName evidence="7">G-patch domain-containing protein</fullName>
    </recommendedName>
</protein>
<dbReference type="InterPro" id="IPR040169">
    <property type="entry name" value="SUGP1/2"/>
</dbReference>
<dbReference type="GO" id="GO:0003723">
    <property type="term" value="F:RNA binding"/>
    <property type="evidence" value="ECO:0007669"/>
    <property type="project" value="InterPro"/>
</dbReference>
<dbReference type="OrthoDB" id="4822at2759"/>
<dbReference type="SMART" id="SM00443">
    <property type="entry name" value="G_patch"/>
    <property type="match status" value="1"/>
</dbReference>
<evidence type="ECO:0000256" key="1">
    <source>
        <dbReference type="ARBA" id="ARBA00004123"/>
    </source>
</evidence>
<evidence type="ECO:0000313" key="8">
    <source>
        <dbReference type="EMBL" id="CAG9772469.1"/>
    </source>
</evidence>
<dbReference type="Pfam" id="PF01585">
    <property type="entry name" value="G-patch"/>
    <property type="match status" value="1"/>
</dbReference>
<comment type="subcellular location">
    <subcellularLocation>
        <location evidence="1">Nucleus</location>
    </subcellularLocation>
</comment>
<sequence>MQKTTITMSKRPFDTSQHETQKKDRFERMAEMSQQEMLIQQKKREIQAKWEAKRRLNNLDGEKEKQPKPVPIEAPTLPKEPSKSGMNHFSNDGSFMDQFKQLNDKKKDSKFKTFNKYKDKERQREQEKEKERQQEREQEIESDEAQDTIINIDKINYSEPPPITEDLHRPPPNFTIEPPPLNIPFNNTFTSPPPSSHFSQPPQILPPQSHITLDTQSPQIINQQANTQISSLINIPTQISFTPNENISFTTPPHQLTAISHINTNIAPPSAQIITSTVAQQITTPLMQQPLNIVAASGTELVTPTVNLSTSAPVLQQTQTIMTQALAAPHLFATTTGAEQIVSAPPQVLLNVPPPQILPQTQLVITPQDQNVLVSTPTSILTTVTLPPPVITQHNINVSTPNALNVHPQGMAPVELTSIPPPNPIQVQNIPQPEPLNTMNIPPPAPLQVSTIPTPSSLQLNEIPNPKPLDLLAIPTPSELKNIPPPNKNLPPPDITGLGLSRIPSLMSQRVLPPPGMAVNLPPPPILPQDVSQPPPNFSIQPPMVNLNVPPPMLGAVPSPIRGDDLSGGQEFQAMANLARMVAECGPSVEDVVRLKKTRDPDLWFLFHKESPVYRRYASLVEQYKKEREEKQRLEQLEKIEPDESEMYEPEMALEDDEAELDINEEVKIEVKQEEPSMNTENARRERKRKSRWGEKSTDVKPPLALPLIVNPVVPPVPIPGSSTMLTKVTRTDPGLVQYAMQSYGSASLSEEDWKKAEDNYKVHLLYQDMIKKRQELEKLQMQGKNKYEYDSDEETQGGTWEHKLREKEMQATDRWAMELNRQAEGKHHIGDFLPPDEFKRFMEKSNAIKEGRPPNFSDYKEFKLKEDNVGFKMLQKLGWTEGQGLGQNNAGIVEPVNKGAPRENTQGLGLNLNEMGEDEDEYDSYRKRMMLAYRFRPNPLVRSSQFCFFMFV</sequence>
<evidence type="ECO:0000256" key="2">
    <source>
        <dbReference type="ARBA" id="ARBA00022664"/>
    </source>
</evidence>
<dbReference type="InterPro" id="IPR035967">
    <property type="entry name" value="SWAP/Surp_sf"/>
</dbReference>
<organism evidence="8 9">
    <name type="scientific">Ceutorhynchus assimilis</name>
    <name type="common">cabbage seed weevil</name>
    <dbReference type="NCBI Taxonomy" id="467358"/>
    <lineage>
        <taxon>Eukaryota</taxon>
        <taxon>Metazoa</taxon>
        <taxon>Ecdysozoa</taxon>
        <taxon>Arthropoda</taxon>
        <taxon>Hexapoda</taxon>
        <taxon>Insecta</taxon>
        <taxon>Pterygota</taxon>
        <taxon>Neoptera</taxon>
        <taxon>Endopterygota</taxon>
        <taxon>Coleoptera</taxon>
        <taxon>Polyphaga</taxon>
        <taxon>Cucujiformia</taxon>
        <taxon>Curculionidae</taxon>
        <taxon>Ceutorhynchinae</taxon>
        <taxon>Ceutorhynchus</taxon>
    </lineage>
</organism>
<keyword evidence="2" id="KW-0507">mRNA processing</keyword>
<dbReference type="Gene3D" id="1.10.10.790">
    <property type="entry name" value="Surp module"/>
    <property type="match status" value="1"/>
</dbReference>
<feature type="region of interest" description="Disordered" evidence="6">
    <location>
        <begin position="673"/>
        <end position="699"/>
    </location>
</feature>
<evidence type="ECO:0000256" key="4">
    <source>
        <dbReference type="ARBA" id="ARBA00023242"/>
    </source>
</evidence>
<evidence type="ECO:0000256" key="6">
    <source>
        <dbReference type="SAM" id="MobiDB-lite"/>
    </source>
</evidence>
<name>A0A9N9MXG7_9CUCU</name>
<gene>
    <name evidence="8" type="ORF">CEUTPL_LOCUS12880</name>
</gene>
<evidence type="ECO:0000256" key="5">
    <source>
        <dbReference type="SAM" id="Coils"/>
    </source>
</evidence>
<feature type="compositionally biased region" description="Basic and acidic residues" evidence="6">
    <location>
        <begin position="11"/>
        <end position="23"/>
    </location>
</feature>
<reference evidence="8" key="1">
    <citation type="submission" date="2022-01" db="EMBL/GenBank/DDBJ databases">
        <authorList>
            <person name="King R."/>
        </authorList>
    </citation>
    <scope>NUCLEOTIDE SEQUENCE</scope>
</reference>
<accession>A0A9N9MXG7</accession>
<dbReference type="PANTHER" id="PTHR23340:SF0">
    <property type="entry name" value="SURP AND G-PATCH DOMAIN-CONTAINING PROTEIN 1 ISOFORM X1"/>
    <property type="match status" value="1"/>
</dbReference>
<dbReference type="SUPFAM" id="SSF109905">
    <property type="entry name" value="Surp module (SWAP domain)"/>
    <property type="match status" value="1"/>
</dbReference>
<dbReference type="PROSITE" id="PS50174">
    <property type="entry name" value="G_PATCH"/>
    <property type="match status" value="1"/>
</dbReference>
<dbReference type="AlphaFoldDB" id="A0A9N9MXG7"/>
<dbReference type="InterPro" id="IPR000467">
    <property type="entry name" value="G_patch_dom"/>
</dbReference>
<keyword evidence="3" id="KW-0508">mRNA splicing</keyword>
<dbReference type="GO" id="GO:0006397">
    <property type="term" value="P:mRNA processing"/>
    <property type="evidence" value="ECO:0007669"/>
    <property type="project" value="UniProtKB-KW"/>
</dbReference>
<keyword evidence="5" id="KW-0175">Coiled coil</keyword>
<feature type="region of interest" description="Disordered" evidence="6">
    <location>
        <begin position="51"/>
        <end position="147"/>
    </location>
</feature>
<keyword evidence="9" id="KW-1185">Reference proteome</keyword>
<keyword evidence="4" id="KW-0539">Nucleus</keyword>
<dbReference type="GO" id="GO:0005654">
    <property type="term" value="C:nucleoplasm"/>
    <property type="evidence" value="ECO:0007669"/>
    <property type="project" value="TreeGrafter"/>
</dbReference>
<feature type="coiled-coil region" evidence="5">
    <location>
        <begin position="614"/>
        <end position="641"/>
    </location>
</feature>
<evidence type="ECO:0000259" key="7">
    <source>
        <dbReference type="PROSITE" id="PS50174"/>
    </source>
</evidence>
<feature type="domain" description="G-patch" evidence="7">
    <location>
        <begin position="867"/>
        <end position="914"/>
    </location>
</feature>
<dbReference type="EMBL" id="OU892284">
    <property type="protein sequence ID" value="CAG9772469.1"/>
    <property type="molecule type" value="Genomic_DNA"/>
</dbReference>